<accession>A0A178DE70</accession>
<dbReference type="GeneID" id="34584306"/>
<name>A0A178DE70_9EURO</name>
<gene>
    <name evidence="3" type="ORF">AYO20_00880</name>
</gene>
<sequence length="849" mass="95079">MDPISITTACIGTIAAVAQLSAQAHGFASRFKDARNDMQELLQELASLSASLESMRDDGNMAQYPASLRQNLLDTLRNCDDVTTQMSELLRKLSSTGLFGRLKWSLSKREKLMNLKAKLEGHKSAIAIALLIASIFVSMETKDNTHKILNDTTVMRRETAQITTLYQWMGSLQLFIRDLRSRGDTAEGNMFQNMVDSTTTYTAAFVDRDPLERFRASDEFFDALEYPEAALVPDLRTMRLSRSCQPDLVIAVDFGTTCTGVGWWDTKGTPGETLNMLRRWPGTGFASEDKVESRVCLDTSCADPIANFRKVPTALAYRNGELLSWGFPAIRETDDHDTQIFDAFKEFLDPRVLRSASSLWKGSRRVPEDPDHARKLCLDFLRMLYAHIEEGFAGMVHGWHHKEIEFIFAIPSAWDVNMMQTFDALVDKAGFGRAGPGHSCQLGITEAEATAISALSHSTVPFAPKGVVLVADLGGISTKISFLQSTAGSGQGLRFQVLHQVEDYSLGSEMIDVGFQQLAFERLRYLEAELGLSRASIKDAVRKMTSGLFQTYKTTFETSTIILLRLPVPGLPAGFNSKEAKVERGCLILDSNELQHLFDDQLNRIFQLIDDQIARTLKVLPGSPIFNNIYLHLKQHPFIMPAAKVVQIPDPQLAVVRGLLMSRAHQLAADRLAAASRPVLRARVARISYGVVCNQLFNPHMHRDQDIFRDKTDRRVYARDQIKWLVVAGTLLDDDKNLIEIPMVHAVSIMKPRETWSHAIVMAPMGGNRVLSNLRRSRPAELTTVTNLTCNFTDAPAKVFREPESATYLEVHYKIAVIFQPQLVIFEVRLGGEAYSRGTHEIRWTSSRE</sequence>
<dbReference type="OrthoDB" id="2394218at2759"/>
<dbReference type="Gene3D" id="3.30.420.40">
    <property type="match status" value="1"/>
</dbReference>
<reference evidence="3 4" key="1">
    <citation type="submission" date="2016-03" db="EMBL/GenBank/DDBJ databases">
        <title>The draft genome sequence of Fonsecaea nubica causative agent of cutaneous subcutaneous infection in human host.</title>
        <authorList>
            <person name="Costa F."/>
            <person name="Sybren D.H."/>
            <person name="Raittz R.T."/>
            <person name="Weiss V.A."/>
            <person name="Leao A.C."/>
            <person name="Gomes R."/>
            <person name="De Souza E.M."/>
            <person name="Pedrosa F.O."/>
            <person name="Steffens M.B."/>
            <person name="Bombassaro A."/>
            <person name="Tadra-Sfeir M.Z."/>
            <person name="Moreno L.F."/>
            <person name="Najafzadeh M.J."/>
            <person name="Felipe M.S."/>
            <person name="Teixeira M."/>
            <person name="Sun J."/>
            <person name="Xi L."/>
            <person name="Castro M.A."/>
            <person name="Vicente V.A."/>
        </authorList>
    </citation>
    <scope>NUCLEOTIDE SEQUENCE [LARGE SCALE GENOMIC DNA]</scope>
    <source>
        <strain evidence="3 4">CBS 269.64</strain>
    </source>
</reference>
<feature type="domain" description="Azaphilone pigments biosynthesis cluster protein L N-terminal" evidence="2">
    <location>
        <begin position="1"/>
        <end position="159"/>
    </location>
</feature>
<dbReference type="Pfam" id="PF17111">
    <property type="entry name" value="PigL_N"/>
    <property type="match status" value="1"/>
</dbReference>
<dbReference type="EMBL" id="LVCJ01000003">
    <property type="protein sequence ID" value="OAL39967.1"/>
    <property type="molecule type" value="Genomic_DNA"/>
</dbReference>
<comment type="caution">
    <text evidence="3">The sequence shown here is derived from an EMBL/GenBank/DDBJ whole genome shotgun (WGS) entry which is preliminary data.</text>
</comment>
<keyword evidence="4" id="KW-1185">Reference proteome</keyword>
<protein>
    <recommendedName>
        <fullName evidence="2">Azaphilone pigments biosynthesis cluster protein L N-terminal domain-containing protein</fullName>
    </recommendedName>
</protein>
<dbReference type="InterPro" id="IPR043129">
    <property type="entry name" value="ATPase_NBD"/>
</dbReference>
<evidence type="ECO:0000259" key="2">
    <source>
        <dbReference type="Pfam" id="PF17111"/>
    </source>
</evidence>
<dbReference type="SUPFAM" id="SSF53067">
    <property type="entry name" value="Actin-like ATPase domain"/>
    <property type="match status" value="2"/>
</dbReference>
<dbReference type="PANTHER" id="PTHR42749">
    <property type="entry name" value="CELL SHAPE-DETERMINING PROTEIN MREB"/>
    <property type="match status" value="1"/>
</dbReference>
<dbReference type="InterPro" id="IPR031348">
    <property type="entry name" value="PigL_N"/>
</dbReference>
<evidence type="ECO:0000313" key="3">
    <source>
        <dbReference type="EMBL" id="OAL39967.1"/>
    </source>
</evidence>
<evidence type="ECO:0000256" key="1">
    <source>
        <dbReference type="SAM" id="Coils"/>
    </source>
</evidence>
<dbReference type="AlphaFoldDB" id="A0A178DE70"/>
<dbReference type="PANTHER" id="PTHR42749:SF1">
    <property type="entry name" value="CELL SHAPE-DETERMINING PROTEIN MREB"/>
    <property type="match status" value="1"/>
</dbReference>
<dbReference type="CDD" id="cd10170">
    <property type="entry name" value="ASKHA_NBD_HSP70"/>
    <property type="match status" value="1"/>
</dbReference>
<dbReference type="Proteomes" id="UP000185904">
    <property type="component" value="Unassembled WGS sequence"/>
</dbReference>
<dbReference type="RefSeq" id="XP_022504979.1">
    <property type="nucleotide sequence ID" value="XM_022639188.1"/>
</dbReference>
<feature type="coiled-coil region" evidence="1">
    <location>
        <begin position="31"/>
        <end position="58"/>
    </location>
</feature>
<organism evidence="3 4">
    <name type="scientific">Fonsecaea nubica</name>
    <dbReference type="NCBI Taxonomy" id="856822"/>
    <lineage>
        <taxon>Eukaryota</taxon>
        <taxon>Fungi</taxon>
        <taxon>Dikarya</taxon>
        <taxon>Ascomycota</taxon>
        <taxon>Pezizomycotina</taxon>
        <taxon>Eurotiomycetes</taxon>
        <taxon>Chaetothyriomycetidae</taxon>
        <taxon>Chaetothyriales</taxon>
        <taxon>Herpotrichiellaceae</taxon>
        <taxon>Fonsecaea</taxon>
    </lineage>
</organism>
<evidence type="ECO:0000313" key="4">
    <source>
        <dbReference type="Proteomes" id="UP000185904"/>
    </source>
</evidence>
<keyword evidence="1" id="KW-0175">Coiled coil</keyword>
<proteinExistence type="predicted"/>